<sequence length="495" mass="54836">MSDAAGSSSPRTAKRSLFQSLNKSLFTRSAKRSDQLSDPDSAPVKQSISVLVGSWNVGNTPPPSSMASWLRPTDNHDVIAVGVQECQYDPRPEYESCEDDWFGSVAKTLGDRYTSVANISITPMTVDTYKSEQSFLDAVRDGKARSGEIRLSVHVRKEHLPLISNVEKSLRTTGRLGGLSGNKGGLCASFKFGETQLCFVNCHLNAHDENYERRNADARAINAGIKNGIDGFGATTQYPYVFWFGDLNYRVEAPLEEVKAMLAAKNYAAMLERDQLAKSKQSRQGFYNYREAPITFAPTFKFKKNKEEYDFGRITSYCDRVLYKTLPGLELAEGLYDGAFDIHTSDHVPVMSCFRLDIVAPFTPLNTTHVLHLGDLRTEDLAIPENSAPDAQALLHACFNFAHATLVTDDTGAERMPNPKWKDKISLKVKGFSFEYLRDCHILVSAREEGKSRSSLGEAAISLSEACDSEKATFAVDLVLHGVPKARLLGTVWIE</sequence>
<dbReference type="STRING" id="595528.A0A0D2X1C4"/>
<keyword evidence="3" id="KW-1185">Reference proteome</keyword>
<dbReference type="InterPro" id="IPR046985">
    <property type="entry name" value="IP5"/>
</dbReference>
<dbReference type="GO" id="GO:0046856">
    <property type="term" value="P:phosphatidylinositol dephosphorylation"/>
    <property type="evidence" value="ECO:0007669"/>
    <property type="project" value="InterPro"/>
</dbReference>
<dbReference type="AlphaFoldDB" id="A0A0D2X1C4"/>
<dbReference type="SUPFAM" id="SSF56219">
    <property type="entry name" value="DNase I-like"/>
    <property type="match status" value="1"/>
</dbReference>
<dbReference type="Pfam" id="PF22669">
    <property type="entry name" value="Exo_endo_phos2"/>
    <property type="match status" value="1"/>
</dbReference>
<dbReference type="OrthoDB" id="62798at2759"/>
<dbReference type="InterPro" id="IPR000300">
    <property type="entry name" value="IPPc"/>
</dbReference>
<dbReference type="InParanoid" id="A0A0D2X1C4"/>
<name>A0A0D2X1C4_CAPO3</name>
<reference evidence="3" key="1">
    <citation type="submission" date="2011-02" db="EMBL/GenBank/DDBJ databases">
        <title>The Genome Sequence of Capsaspora owczarzaki ATCC 30864.</title>
        <authorList>
            <person name="Russ C."/>
            <person name="Cuomo C."/>
            <person name="Burger G."/>
            <person name="Gray M.W."/>
            <person name="Holland P.W.H."/>
            <person name="King N."/>
            <person name="Lang F.B.F."/>
            <person name="Roger A.J."/>
            <person name="Ruiz-Trillo I."/>
            <person name="Young S.K."/>
            <person name="Zeng Q."/>
            <person name="Gargeya S."/>
            <person name="Alvarado L."/>
            <person name="Berlin A."/>
            <person name="Chapman S.B."/>
            <person name="Chen Z."/>
            <person name="Freedman E."/>
            <person name="Gellesch M."/>
            <person name="Goldberg J."/>
            <person name="Griggs A."/>
            <person name="Gujja S."/>
            <person name="Heilman E."/>
            <person name="Heiman D."/>
            <person name="Howarth C."/>
            <person name="Mehta T."/>
            <person name="Neiman D."/>
            <person name="Pearson M."/>
            <person name="Roberts A."/>
            <person name="Saif S."/>
            <person name="Shea T."/>
            <person name="Shenoy N."/>
            <person name="Sisk P."/>
            <person name="Stolte C."/>
            <person name="Sykes S."/>
            <person name="White J."/>
            <person name="Yandava C."/>
            <person name="Haas B."/>
            <person name="Nusbaum C."/>
            <person name="Birren B."/>
        </authorList>
    </citation>
    <scope>NUCLEOTIDE SEQUENCE</scope>
    <source>
        <strain evidence="3">ATCC 30864</strain>
    </source>
</reference>
<dbReference type="PhylomeDB" id="A0A0D2X1C4"/>
<feature type="domain" description="Inositol polyphosphate-related phosphatase" evidence="1">
    <location>
        <begin position="46"/>
        <end position="362"/>
    </location>
</feature>
<dbReference type="RefSeq" id="XP_004364732.1">
    <property type="nucleotide sequence ID" value="XM_004364675.2"/>
</dbReference>
<dbReference type="eggNOG" id="KOG0565">
    <property type="taxonomic scope" value="Eukaryota"/>
</dbReference>
<evidence type="ECO:0000259" key="1">
    <source>
        <dbReference type="SMART" id="SM00128"/>
    </source>
</evidence>
<dbReference type="InterPro" id="IPR036691">
    <property type="entry name" value="Endo/exonu/phosph_ase_sf"/>
</dbReference>
<evidence type="ECO:0000313" key="3">
    <source>
        <dbReference type="Proteomes" id="UP000008743"/>
    </source>
</evidence>
<protein>
    <recommendedName>
        <fullName evidence="1">Inositol polyphosphate-related phosphatase domain-containing protein</fullName>
    </recommendedName>
</protein>
<organism evidence="2 3">
    <name type="scientific">Capsaspora owczarzaki (strain ATCC 30864)</name>
    <dbReference type="NCBI Taxonomy" id="595528"/>
    <lineage>
        <taxon>Eukaryota</taxon>
        <taxon>Filasterea</taxon>
        <taxon>Capsaspora</taxon>
    </lineage>
</organism>
<dbReference type="Proteomes" id="UP000008743">
    <property type="component" value="Unassembled WGS sequence"/>
</dbReference>
<proteinExistence type="predicted"/>
<gene>
    <name evidence="2" type="ORF">CAOG_001864</name>
</gene>
<dbReference type="PANTHER" id="PTHR11200">
    <property type="entry name" value="INOSITOL 5-PHOSPHATASE"/>
    <property type="match status" value="1"/>
</dbReference>
<accession>A0A0D2X1C4</accession>
<dbReference type="GO" id="GO:0004439">
    <property type="term" value="F:phosphatidylinositol-4,5-bisphosphate 5-phosphatase activity"/>
    <property type="evidence" value="ECO:0007669"/>
    <property type="project" value="TreeGrafter"/>
</dbReference>
<evidence type="ECO:0000313" key="2">
    <source>
        <dbReference type="EMBL" id="KJE90564.1"/>
    </source>
</evidence>
<dbReference type="SMART" id="SM00128">
    <property type="entry name" value="IPPc"/>
    <property type="match status" value="1"/>
</dbReference>
<dbReference type="Gene3D" id="3.60.10.10">
    <property type="entry name" value="Endonuclease/exonuclease/phosphatase"/>
    <property type="match status" value="1"/>
</dbReference>
<dbReference type="PANTHER" id="PTHR11200:SF291">
    <property type="entry name" value="INOSITOL 5-PHOSPHATASE"/>
    <property type="match status" value="1"/>
</dbReference>
<dbReference type="OMA" id="AREYRCV"/>
<dbReference type="EMBL" id="KE346361">
    <property type="protein sequence ID" value="KJE90564.1"/>
    <property type="molecule type" value="Genomic_DNA"/>
</dbReference>